<gene>
    <name evidence="3" type="ORF">SAE02_26500</name>
</gene>
<proteinExistence type="predicted"/>
<dbReference type="SUPFAM" id="SSF89392">
    <property type="entry name" value="Prokaryotic lipoproteins and lipoprotein localization factors"/>
    <property type="match status" value="1"/>
</dbReference>
<accession>A0A512DPU8</accession>
<reference evidence="3 4" key="1">
    <citation type="submission" date="2019-07" db="EMBL/GenBank/DDBJ databases">
        <title>Whole genome shotgun sequence of Skermanella aerolata NBRC 106429.</title>
        <authorList>
            <person name="Hosoyama A."/>
            <person name="Uohara A."/>
            <person name="Ohji S."/>
            <person name="Ichikawa N."/>
        </authorList>
    </citation>
    <scope>NUCLEOTIDE SEQUENCE [LARGE SCALE GENOMIC DNA]</scope>
    <source>
        <strain evidence="3 4">NBRC 106429</strain>
    </source>
</reference>
<protein>
    <submittedName>
        <fullName evidence="3">Outer-membrane lipoprotein carrier protein</fullName>
    </submittedName>
</protein>
<feature type="chain" id="PRO_5021741878" evidence="2">
    <location>
        <begin position="29"/>
        <end position="216"/>
    </location>
</feature>
<comment type="caution">
    <text evidence="3">The sequence shown here is derived from an EMBL/GenBank/DDBJ whole genome shotgun (WGS) entry which is preliminary data.</text>
</comment>
<name>A0A512DPU8_9PROT</name>
<dbReference type="PANTHER" id="PTHR35869">
    <property type="entry name" value="OUTER-MEMBRANE LIPOPROTEIN CARRIER PROTEIN"/>
    <property type="match status" value="1"/>
</dbReference>
<dbReference type="PANTHER" id="PTHR35869:SF1">
    <property type="entry name" value="OUTER-MEMBRANE LIPOPROTEIN CARRIER PROTEIN"/>
    <property type="match status" value="1"/>
</dbReference>
<dbReference type="Proteomes" id="UP000321523">
    <property type="component" value="Unassembled WGS sequence"/>
</dbReference>
<keyword evidence="3" id="KW-0449">Lipoprotein</keyword>
<keyword evidence="4" id="KW-1185">Reference proteome</keyword>
<evidence type="ECO:0000313" key="3">
    <source>
        <dbReference type="EMBL" id="GEO38502.1"/>
    </source>
</evidence>
<sequence>MLRPFVLAAGLALASLASVPIVTTMAQAAPAAANLTQQQRQDIGRIEQYLDGVKTLKSDFVQAGNDGSLVKGTIWLSRPNKMRLEYDPPIKNFVVADGWFVFYWDDELKQQTSAPIGSTMADVILRDNLRLSGDITVTDFHREANVIEVSVVQTKDPGTGVLTLVFEDGPLRLRKWRVLDPQGLTTEVALLNPQVGVSLDRNLFIFRDPSMGVRRD</sequence>
<evidence type="ECO:0000256" key="2">
    <source>
        <dbReference type="SAM" id="SignalP"/>
    </source>
</evidence>
<dbReference type="AlphaFoldDB" id="A0A512DPU8"/>
<evidence type="ECO:0000313" key="4">
    <source>
        <dbReference type="Proteomes" id="UP000321523"/>
    </source>
</evidence>
<organism evidence="3 4">
    <name type="scientific">Skermanella aerolata</name>
    <dbReference type="NCBI Taxonomy" id="393310"/>
    <lineage>
        <taxon>Bacteria</taxon>
        <taxon>Pseudomonadati</taxon>
        <taxon>Pseudomonadota</taxon>
        <taxon>Alphaproteobacteria</taxon>
        <taxon>Rhodospirillales</taxon>
        <taxon>Azospirillaceae</taxon>
        <taxon>Skermanella</taxon>
    </lineage>
</organism>
<feature type="signal peptide" evidence="2">
    <location>
        <begin position="1"/>
        <end position="28"/>
    </location>
</feature>
<evidence type="ECO:0000256" key="1">
    <source>
        <dbReference type="ARBA" id="ARBA00022729"/>
    </source>
</evidence>
<dbReference type="InterPro" id="IPR029046">
    <property type="entry name" value="LolA/LolB/LppX"/>
</dbReference>
<keyword evidence="1 2" id="KW-0732">Signal</keyword>
<dbReference type="InterPro" id="IPR004564">
    <property type="entry name" value="OM_lipoprot_carrier_LolA-like"/>
</dbReference>
<dbReference type="Pfam" id="PF03548">
    <property type="entry name" value="LolA"/>
    <property type="match status" value="1"/>
</dbReference>
<dbReference type="CDD" id="cd16325">
    <property type="entry name" value="LolA"/>
    <property type="match status" value="1"/>
</dbReference>
<dbReference type="Gene3D" id="2.50.20.10">
    <property type="entry name" value="Lipoprotein localisation LolA/LolB/LppX"/>
    <property type="match status" value="1"/>
</dbReference>
<dbReference type="EMBL" id="BJYZ01000011">
    <property type="protein sequence ID" value="GEO38502.1"/>
    <property type="molecule type" value="Genomic_DNA"/>
</dbReference>